<dbReference type="Proteomes" id="UP000198935">
    <property type="component" value="Unassembled WGS sequence"/>
</dbReference>
<evidence type="ECO:0000313" key="1">
    <source>
        <dbReference type="EMBL" id="SDY94553.1"/>
    </source>
</evidence>
<evidence type="ECO:0000313" key="2">
    <source>
        <dbReference type="Proteomes" id="UP000198935"/>
    </source>
</evidence>
<keyword evidence="2" id="KW-1185">Reference proteome</keyword>
<dbReference type="STRING" id="1503961.SAMN05421736_104281"/>
<sequence length="52" mass="6139">MMKDEQRKIPEPVWATGIDDDEELSRKATLEEKKQGEYTKVVSLRYDENPKL</sequence>
<gene>
    <name evidence="1" type="ORF">SAMN05421736_104281</name>
</gene>
<reference evidence="2" key="1">
    <citation type="submission" date="2016-10" db="EMBL/GenBank/DDBJ databases">
        <authorList>
            <person name="Varghese N."/>
            <person name="Submissions S."/>
        </authorList>
    </citation>
    <scope>NUCLEOTIDE SEQUENCE [LARGE SCALE GENOMIC DNA]</scope>
    <source>
        <strain evidence="2">SP</strain>
    </source>
</reference>
<name>A0A1H3P0Q8_9BACI</name>
<protein>
    <submittedName>
        <fullName evidence="1">Uncharacterized protein</fullName>
    </submittedName>
</protein>
<dbReference type="AlphaFoldDB" id="A0A1H3P0Q8"/>
<proteinExistence type="predicted"/>
<accession>A0A1H3P0Q8</accession>
<dbReference type="EMBL" id="FNPI01000004">
    <property type="protein sequence ID" value="SDY94553.1"/>
    <property type="molecule type" value="Genomic_DNA"/>
</dbReference>
<organism evidence="1 2">
    <name type="scientific">Evansella caseinilytica</name>
    <dbReference type="NCBI Taxonomy" id="1503961"/>
    <lineage>
        <taxon>Bacteria</taxon>
        <taxon>Bacillati</taxon>
        <taxon>Bacillota</taxon>
        <taxon>Bacilli</taxon>
        <taxon>Bacillales</taxon>
        <taxon>Bacillaceae</taxon>
        <taxon>Evansella</taxon>
    </lineage>
</organism>